<feature type="region of interest" description="Disordered" evidence="1">
    <location>
        <begin position="666"/>
        <end position="855"/>
    </location>
</feature>
<dbReference type="InterPro" id="IPR027267">
    <property type="entry name" value="AH/BAR_dom_sf"/>
</dbReference>
<evidence type="ECO:0000256" key="1">
    <source>
        <dbReference type="SAM" id="MobiDB-lite"/>
    </source>
</evidence>
<feature type="compositionally biased region" description="Polar residues" evidence="1">
    <location>
        <begin position="360"/>
        <end position="374"/>
    </location>
</feature>
<feature type="compositionally biased region" description="Gly residues" evidence="1">
    <location>
        <begin position="674"/>
        <end position="685"/>
    </location>
</feature>
<organism evidence="3 4">
    <name type="scientific">Petromyzon marinus</name>
    <name type="common">Sea lamprey</name>
    <dbReference type="NCBI Taxonomy" id="7757"/>
    <lineage>
        <taxon>Eukaryota</taxon>
        <taxon>Metazoa</taxon>
        <taxon>Chordata</taxon>
        <taxon>Craniata</taxon>
        <taxon>Vertebrata</taxon>
        <taxon>Cyclostomata</taxon>
        <taxon>Hyperoartia</taxon>
        <taxon>Petromyzontiformes</taxon>
        <taxon>Petromyzontidae</taxon>
        <taxon>Petromyzon</taxon>
    </lineage>
</organism>
<evidence type="ECO:0000259" key="2">
    <source>
        <dbReference type="PROSITE" id="PS51338"/>
    </source>
</evidence>
<protein>
    <submittedName>
        <fullName evidence="4">Protein MTSS 2 isoform X1</fullName>
    </submittedName>
</protein>
<dbReference type="InterPro" id="IPR013606">
    <property type="entry name" value="I-BAR_dom"/>
</dbReference>
<feature type="region of interest" description="Disordered" evidence="1">
    <location>
        <begin position="887"/>
        <end position="912"/>
    </location>
</feature>
<feature type="compositionally biased region" description="Polar residues" evidence="1">
    <location>
        <begin position="542"/>
        <end position="557"/>
    </location>
</feature>
<accession>A0AAJ7THG2</accession>
<sequence length="948" mass="100501">METVIEKECGALGGLFQAVMNDMKVSYPIWEDFISRASKLHSQLRTTLTAAGAFLEAFQKVADMATNTRGATRDIGSALTRMCMRHRSIETKLAHFTQALASNLLGPLQEKLEEWKKTAAQLDKDHAKEYKKARQEIKKKSTDTIRLQKKAKKETCCREEPRGINKRVEIIGNREVQPALDSALQEVTDTYLLLQEEEKQAVRRALLEERSRYCTFTYMLRDVLTHEVAMLGDVTHLQAILDDLSSLTKDPHALPPASEQLILDLKGSDYNWSYQTPPSSPSTSGSRKSSMCSSLNSVTSSDSRSSGSHAHSPSAHYRTGGLAPPAQAPLRLSSVSSDSGFTSQDTVYSKPPSPMFGQLAQKSMSLAAESSANEGSLPASALPQQQLSCHDPPRSSHSACFSFPPLPCDALPVTNHRPTPHPSSPARACHPHNPTANKHPPPRLNDSPPLSPLPLSSQVPSWKDWVKPGPYDLQVANTLARRSEFNERPAPMTTPAEMVAPPAPGVSAGPIMPGPVHKAPGDLARAMLAQSLLSGSQKSSQETLPCSSGYGSQASTPRSDDSISMHGGDYGYYTMNGEMDRAAQSDFDKCATISRSSDIARAYRHMFQNKRGSSVSSAAADSAAAAGLAACGVATIRRTPTLRRTASSGGPIPIQTPMIPLVRGPVVPPVHVGGTTGRGGGGGGRGGREQQHDGGGGLMSPKHGMLPVRASASSRTGSEERIDSGGSPRHVAPPGRSWSRSGSEEALERSLSPKHSTPSGSSSTPGTPGTPGPHSWQGGSGGGSSRSGSEERLEERSLSPRRGSHGPGRGGWSAGPPPTLMKPSAAVIAAVQGGGGGGGGGVGGGLQRAGSQGSYYAQAEEEQRMAQNYQSIAEKLEALTAGAHALAEEQFPPTVPPPGALPSSLPEETDTLGTIRRGVRLRQTGPRSDRSAPMFAYYALLQGEKRIK</sequence>
<dbReference type="PANTHER" id="PTHR15708">
    <property type="entry name" value="ACTIN BUNDLING/MISSING IN METASTASIS-RELATED"/>
    <property type="match status" value="1"/>
</dbReference>
<dbReference type="Proteomes" id="UP001318040">
    <property type="component" value="Chromosome 25"/>
</dbReference>
<feature type="compositionally biased region" description="Low complexity" evidence="1">
    <location>
        <begin position="756"/>
        <end position="767"/>
    </location>
</feature>
<dbReference type="Pfam" id="PF08397">
    <property type="entry name" value="IMD"/>
    <property type="match status" value="1"/>
</dbReference>
<dbReference type="GO" id="GO:0007009">
    <property type="term" value="P:plasma membrane organization"/>
    <property type="evidence" value="ECO:0007669"/>
    <property type="project" value="InterPro"/>
</dbReference>
<feature type="region of interest" description="Disordered" evidence="1">
    <location>
        <begin position="414"/>
        <end position="458"/>
    </location>
</feature>
<feature type="compositionally biased region" description="Polar residues" evidence="1">
    <location>
        <begin position="333"/>
        <end position="347"/>
    </location>
</feature>
<evidence type="ECO:0000313" key="3">
    <source>
        <dbReference type="Proteomes" id="UP001318040"/>
    </source>
</evidence>
<feature type="region of interest" description="Disordered" evidence="1">
    <location>
        <begin position="274"/>
        <end position="396"/>
    </location>
</feature>
<feature type="compositionally biased region" description="Low complexity" evidence="1">
    <location>
        <begin position="444"/>
        <end position="458"/>
    </location>
</feature>
<feature type="region of interest" description="Disordered" evidence="1">
    <location>
        <begin position="533"/>
        <end position="565"/>
    </location>
</feature>
<feature type="compositionally biased region" description="Basic and acidic residues" evidence="1">
    <location>
        <begin position="788"/>
        <end position="798"/>
    </location>
</feature>
<dbReference type="KEGG" id="pmrn:116946021"/>
<dbReference type="GO" id="GO:0005543">
    <property type="term" value="F:phospholipid binding"/>
    <property type="evidence" value="ECO:0007669"/>
    <property type="project" value="TreeGrafter"/>
</dbReference>
<dbReference type="RefSeq" id="XP_032816708.1">
    <property type="nucleotide sequence ID" value="XM_032960817.1"/>
</dbReference>
<dbReference type="PANTHER" id="PTHR15708:SF4">
    <property type="entry name" value="FI21477P1-RELATED"/>
    <property type="match status" value="1"/>
</dbReference>
<dbReference type="InterPro" id="IPR030127">
    <property type="entry name" value="MTSS1/MTSS2"/>
</dbReference>
<keyword evidence="3" id="KW-1185">Reference proteome</keyword>
<name>A0AAJ7THG2_PETMA</name>
<dbReference type="AlphaFoldDB" id="A0AAJ7THG2"/>
<dbReference type="CDD" id="cd07643">
    <property type="entry name" value="I-BAR_IMD_MIM"/>
    <property type="match status" value="1"/>
</dbReference>
<dbReference type="PROSITE" id="PS51338">
    <property type="entry name" value="IMD"/>
    <property type="match status" value="1"/>
</dbReference>
<feature type="compositionally biased region" description="Low complexity" evidence="1">
    <location>
        <begin position="281"/>
        <end position="314"/>
    </location>
</feature>
<dbReference type="GO" id="GO:0003779">
    <property type="term" value="F:actin binding"/>
    <property type="evidence" value="ECO:0007669"/>
    <property type="project" value="InterPro"/>
</dbReference>
<dbReference type="SUPFAM" id="SSF103657">
    <property type="entry name" value="BAR/IMD domain-like"/>
    <property type="match status" value="1"/>
</dbReference>
<evidence type="ECO:0000313" key="4">
    <source>
        <dbReference type="RefSeq" id="XP_032816708.1"/>
    </source>
</evidence>
<feature type="compositionally biased region" description="Gly residues" evidence="1">
    <location>
        <begin position="832"/>
        <end position="847"/>
    </location>
</feature>
<dbReference type="GO" id="GO:0015629">
    <property type="term" value="C:actin cytoskeleton"/>
    <property type="evidence" value="ECO:0007669"/>
    <property type="project" value="TreeGrafter"/>
</dbReference>
<feature type="domain" description="IMD" evidence="2">
    <location>
        <begin position="1"/>
        <end position="268"/>
    </location>
</feature>
<reference evidence="4" key="1">
    <citation type="submission" date="2025-08" db="UniProtKB">
        <authorList>
            <consortium name="RefSeq"/>
        </authorList>
    </citation>
    <scope>IDENTIFICATION</scope>
    <source>
        <tissue evidence="4">Sperm</tissue>
    </source>
</reference>
<dbReference type="Gene3D" id="1.20.1270.60">
    <property type="entry name" value="Arfaptin homology (AH) domain/BAR domain"/>
    <property type="match status" value="1"/>
</dbReference>
<proteinExistence type="predicted"/>
<dbReference type="GO" id="GO:0030031">
    <property type="term" value="P:cell projection assembly"/>
    <property type="evidence" value="ECO:0007669"/>
    <property type="project" value="TreeGrafter"/>
</dbReference>
<dbReference type="GO" id="GO:0009898">
    <property type="term" value="C:cytoplasmic side of plasma membrane"/>
    <property type="evidence" value="ECO:0007669"/>
    <property type="project" value="TreeGrafter"/>
</dbReference>
<gene>
    <name evidence="4" type="primary">MTSS2</name>
</gene>